<evidence type="ECO:0000313" key="3">
    <source>
        <dbReference type="Proteomes" id="UP000785679"/>
    </source>
</evidence>
<proteinExistence type="predicted"/>
<evidence type="ECO:0000256" key="1">
    <source>
        <dbReference type="SAM" id="Phobius"/>
    </source>
</evidence>
<dbReference type="Proteomes" id="UP000785679">
    <property type="component" value="Unassembled WGS sequence"/>
</dbReference>
<feature type="transmembrane region" description="Helical" evidence="1">
    <location>
        <begin position="63"/>
        <end position="82"/>
    </location>
</feature>
<comment type="caution">
    <text evidence="2">The sequence shown here is derived from an EMBL/GenBank/DDBJ whole genome shotgun (WGS) entry which is preliminary data.</text>
</comment>
<dbReference type="EMBL" id="RRYP01016511">
    <property type="protein sequence ID" value="TNV75065.1"/>
    <property type="molecule type" value="Genomic_DNA"/>
</dbReference>
<feature type="transmembrane region" description="Helical" evidence="1">
    <location>
        <begin position="6"/>
        <end position="26"/>
    </location>
</feature>
<sequence>MKAPLLLSEIVYFILSLGNMIALLLIENITTQTIILSSLSLGMIVVWFVIKIVYYRFQTQSTVLLFIICFIIIVRTFAFVDVEQQTIKFTDMYNYQLQAC</sequence>
<keyword evidence="1" id="KW-0812">Transmembrane</keyword>
<name>A0A8J8SY98_HALGN</name>
<organism evidence="2 3">
    <name type="scientific">Halteria grandinella</name>
    <dbReference type="NCBI Taxonomy" id="5974"/>
    <lineage>
        <taxon>Eukaryota</taxon>
        <taxon>Sar</taxon>
        <taxon>Alveolata</taxon>
        <taxon>Ciliophora</taxon>
        <taxon>Intramacronucleata</taxon>
        <taxon>Spirotrichea</taxon>
        <taxon>Stichotrichia</taxon>
        <taxon>Sporadotrichida</taxon>
        <taxon>Halteriidae</taxon>
        <taxon>Halteria</taxon>
    </lineage>
</organism>
<reference evidence="2" key="1">
    <citation type="submission" date="2019-06" db="EMBL/GenBank/DDBJ databases">
        <authorList>
            <person name="Zheng W."/>
        </authorList>
    </citation>
    <scope>NUCLEOTIDE SEQUENCE</scope>
    <source>
        <strain evidence="2">QDHG01</strain>
    </source>
</reference>
<keyword evidence="3" id="KW-1185">Reference proteome</keyword>
<gene>
    <name evidence="2" type="ORF">FGO68_gene1717</name>
</gene>
<dbReference type="AlphaFoldDB" id="A0A8J8SY98"/>
<keyword evidence="1" id="KW-1133">Transmembrane helix</keyword>
<keyword evidence="1" id="KW-0472">Membrane</keyword>
<protein>
    <submittedName>
        <fullName evidence="2">Uncharacterized protein</fullName>
    </submittedName>
</protein>
<feature type="transmembrane region" description="Helical" evidence="1">
    <location>
        <begin position="33"/>
        <end position="57"/>
    </location>
</feature>
<evidence type="ECO:0000313" key="2">
    <source>
        <dbReference type="EMBL" id="TNV75065.1"/>
    </source>
</evidence>
<accession>A0A8J8SY98</accession>